<evidence type="ECO:0000313" key="3">
    <source>
        <dbReference type="Proteomes" id="UP001497516"/>
    </source>
</evidence>
<organism evidence="2 3">
    <name type="scientific">Linum trigynum</name>
    <dbReference type="NCBI Taxonomy" id="586398"/>
    <lineage>
        <taxon>Eukaryota</taxon>
        <taxon>Viridiplantae</taxon>
        <taxon>Streptophyta</taxon>
        <taxon>Embryophyta</taxon>
        <taxon>Tracheophyta</taxon>
        <taxon>Spermatophyta</taxon>
        <taxon>Magnoliopsida</taxon>
        <taxon>eudicotyledons</taxon>
        <taxon>Gunneridae</taxon>
        <taxon>Pentapetalae</taxon>
        <taxon>rosids</taxon>
        <taxon>fabids</taxon>
        <taxon>Malpighiales</taxon>
        <taxon>Linaceae</taxon>
        <taxon>Linum</taxon>
    </lineage>
</organism>
<name>A0AAV2DWX5_9ROSI</name>
<feature type="region of interest" description="Disordered" evidence="1">
    <location>
        <begin position="1"/>
        <end position="34"/>
    </location>
</feature>
<dbReference type="AlphaFoldDB" id="A0AAV2DWX5"/>
<gene>
    <name evidence="2" type="ORF">LTRI10_LOCUS19632</name>
</gene>
<reference evidence="2 3" key="1">
    <citation type="submission" date="2024-04" db="EMBL/GenBank/DDBJ databases">
        <authorList>
            <person name="Fracassetti M."/>
        </authorList>
    </citation>
    <scope>NUCLEOTIDE SEQUENCE [LARGE SCALE GENOMIC DNA]</scope>
</reference>
<protein>
    <submittedName>
        <fullName evidence="2">Uncharacterized protein</fullName>
    </submittedName>
</protein>
<evidence type="ECO:0000256" key="1">
    <source>
        <dbReference type="SAM" id="MobiDB-lite"/>
    </source>
</evidence>
<dbReference type="Proteomes" id="UP001497516">
    <property type="component" value="Chromosome 3"/>
</dbReference>
<keyword evidence="3" id="KW-1185">Reference proteome</keyword>
<dbReference type="EMBL" id="OZ034816">
    <property type="protein sequence ID" value="CAL1378024.1"/>
    <property type="molecule type" value="Genomic_DNA"/>
</dbReference>
<proteinExistence type="predicted"/>
<accession>A0AAV2DWX5</accession>
<sequence>MEARRRRKKIPGDGGDDWNSGESELGRSRQDQAWETEIATARGSLGRRLLWFGSSEAATSGVWNSDDDDFWAAVVWKVGRWPTSARGRSWEVGGEQQEVRG</sequence>
<evidence type="ECO:0000313" key="2">
    <source>
        <dbReference type="EMBL" id="CAL1378024.1"/>
    </source>
</evidence>